<sequence length="208" mass="23668">MMKSYQITQNNWGATKVKKIVMTGIAALIFGSAFLQTEEGFAHSSDAPHVEMVQMQDYITDELVVKNVSEWMMLDSYISGGGDYKEGEYKTFIYKKQTYRYLSKEIDTKKELIGYLKTSLTTDYAEQYIRNKGIIVHKGKLAQLEADGGSLLQWNHAVAVYDSTTGNERIYTLTVPIGDTGQHDEYLVSFRFDERKGWKISKAPTLVN</sequence>
<gene>
    <name evidence="1" type="ORF">F4V44_12080</name>
</gene>
<accession>A0A5J5HSN5</accession>
<dbReference type="AlphaFoldDB" id="A0A5J5HSN5"/>
<proteinExistence type="predicted"/>
<dbReference type="OrthoDB" id="2814503at2"/>
<organism evidence="1 2">
    <name type="scientific">Niallia endozanthoxylica</name>
    <dbReference type="NCBI Taxonomy" id="2036016"/>
    <lineage>
        <taxon>Bacteria</taxon>
        <taxon>Bacillati</taxon>
        <taxon>Bacillota</taxon>
        <taxon>Bacilli</taxon>
        <taxon>Bacillales</taxon>
        <taxon>Bacillaceae</taxon>
        <taxon>Niallia</taxon>
    </lineage>
</organism>
<protein>
    <submittedName>
        <fullName evidence="1">Uncharacterized protein</fullName>
    </submittedName>
</protein>
<comment type="caution">
    <text evidence="1">The sequence shown here is derived from an EMBL/GenBank/DDBJ whole genome shotgun (WGS) entry which is preliminary data.</text>
</comment>
<dbReference type="Proteomes" id="UP000326671">
    <property type="component" value="Unassembled WGS sequence"/>
</dbReference>
<evidence type="ECO:0000313" key="2">
    <source>
        <dbReference type="Proteomes" id="UP000326671"/>
    </source>
</evidence>
<reference evidence="1 2" key="1">
    <citation type="submission" date="2019-09" db="EMBL/GenBank/DDBJ databases">
        <title>Whole genome sequences of isolates from the Mars Exploration Rovers.</title>
        <authorList>
            <person name="Seuylemezian A."/>
            <person name="Vaishampayan P."/>
        </authorList>
    </citation>
    <scope>NUCLEOTIDE SEQUENCE [LARGE SCALE GENOMIC DNA]</scope>
    <source>
        <strain evidence="1 2">MER_TA_151</strain>
    </source>
</reference>
<dbReference type="EMBL" id="VYKL01000018">
    <property type="protein sequence ID" value="KAA9023871.1"/>
    <property type="molecule type" value="Genomic_DNA"/>
</dbReference>
<dbReference type="InterPro" id="IPR053749">
    <property type="entry name" value="TA_system-associated_sf"/>
</dbReference>
<dbReference type="Gene3D" id="3.10.450.420">
    <property type="match status" value="1"/>
</dbReference>
<name>A0A5J5HSN5_9BACI</name>
<dbReference type="InterPro" id="IPR031841">
    <property type="entry name" value="Endopep_inhib"/>
</dbReference>
<dbReference type="Pfam" id="PF16800">
    <property type="entry name" value="Endopep_inhib"/>
    <property type="match status" value="1"/>
</dbReference>
<keyword evidence="2" id="KW-1185">Reference proteome</keyword>
<evidence type="ECO:0000313" key="1">
    <source>
        <dbReference type="EMBL" id="KAA9023871.1"/>
    </source>
</evidence>